<protein>
    <submittedName>
        <fullName evidence="2">Uncharacterized protein</fullName>
    </submittedName>
</protein>
<feature type="non-terminal residue" evidence="2">
    <location>
        <position position="273"/>
    </location>
</feature>
<organism evidence="2 3">
    <name type="scientific">Prorocentrum cordatum</name>
    <dbReference type="NCBI Taxonomy" id="2364126"/>
    <lineage>
        <taxon>Eukaryota</taxon>
        <taxon>Sar</taxon>
        <taxon>Alveolata</taxon>
        <taxon>Dinophyceae</taxon>
        <taxon>Prorocentrales</taxon>
        <taxon>Prorocentraceae</taxon>
        <taxon>Prorocentrum</taxon>
    </lineage>
</organism>
<accession>A0ABN9PF23</accession>
<gene>
    <name evidence="2" type="ORF">PCOR1329_LOCUS1426</name>
</gene>
<dbReference type="Proteomes" id="UP001189429">
    <property type="component" value="Unassembled WGS sequence"/>
</dbReference>
<evidence type="ECO:0000256" key="1">
    <source>
        <dbReference type="SAM" id="MobiDB-lite"/>
    </source>
</evidence>
<feature type="compositionally biased region" description="Polar residues" evidence="1">
    <location>
        <begin position="237"/>
        <end position="246"/>
    </location>
</feature>
<evidence type="ECO:0000313" key="2">
    <source>
        <dbReference type="EMBL" id="CAK0790053.1"/>
    </source>
</evidence>
<evidence type="ECO:0000313" key="3">
    <source>
        <dbReference type="Proteomes" id="UP001189429"/>
    </source>
</evidence>
<comment type="caution">
    <text evidence="2">The sequence shown here is derived from an EMBL/GenBank/DDBJ whole genome shotgun (WGS) entry which is preliminary data.</text>
</comment>
<name>A0ABN9PF23_9DINO</name>
<dbReference type="EMBL" id="CAUYUJ010000347">
    <property type="protein sequence ID" value="CAK0790053.1"/>
    <property type="molecule type" value="Genomic_DNA"/>
</dbReference>
<proteinExistence type="predicted"/>
<reference evidence="2" key="1">
    <citation type="submission" date="2023-10" db="EMBL/GenBank/DDBJ databases">
        <authorList>
            <person name="Chen Y."/>
            <person name="Shah S."/>
            <person name="Dougan E. K."/>
            <person name="Thang M."/>
            <person name="Chan C."/>
        </authorList>
    </citation>
    <scope>NUCLEOTIDE SEQUENCE [LARGE SCALE GENOMIC DNA]</scope>
</reference>
<feature type="region of interest" description="Disordered" evidence="1">
    <location>
        <begin position="222"/>
        <end position="246"/>
    </location>
</feature>
<keyword evidence="3" id="KW-1185">Reference proteome</keyword>
<sequence length="273" mass="28868">MKTRQVAEALGVTRGAGPLTVEQMKSSKYKIETMGVVKGAFASLKADGGNEAWEVTDVTETTAHLIDARAATRQRAGARAMEPKTVDINAELEKKTMTLLGGFKRQVATQPCGVDLSGWGADVAIGICMRAARVAHDKHCEVLAAIVILEPPTAVHLTGDTKNKKCELTLAASSTRFVTKAAGATWTDKPTSAVDLGTVTLQRDGMPPSAFNAATLPRFAAGEKAKKPRAAPRWRVPSSSGDGNMKQSAAEVVLTDNTGTHKLNAPCMVNTKE</sequence>